<feature type="transmembrane region" description="Helical" evidence="2">
    <location>
        <begin position="99"/>
        <end position="120"/>
    </location>
</feature>
<keyword evidence="2" id="KW-1133">Transmembrane helix</keyword>
<name>A0A0N4ZRL0_PARTI</name>
<sequence length="230" mass="26106">MKSNLEENKNSSTKCNSVHNKSQSTDSSNIFYKFEYNNFKNVIFLNIGLGVLIILGYIIAFVITFDLNSIHGLPEAIYFVVLGLITYQLIRKNKVYKATIIFGVSILLSCLIGLIYVIHVCFRTESHQQLSKYFTISGEILLVIFLESSCLIFLSNTLFKKITIHKFMNKLLKNDKYTKKMKVDDKEDDSSCMSLASTNSTQIPTEIINNNKLYSSNTSSVEKITSSTIQ</sequence>
<keyword evidence="2" id="KW-0472">Membrane</keyword>
<evidence type="ECO:0000256" key="2">
    <source>
        <dbReference type="SAM" id="Phobius"/>
    </source>
</evidence>
<dbReference type="WBParaSite" id="PTRK_0001114550.1">
    <property type="protein sequence ID" value="PTRK_0001114550.1"/>
    <property type="gene ID" value="PTRK_0001114550"/>
</dbReference>
<feature type="region of interest" description="Disordered" evidence="1">
    <location>
        <begin position="1"/>
        <end position="24"/>
    </location>
</feature>
<feature type="transmembrane region" description="Helical" evidence="2">
    <location>
        <begin position="69"/>
        <end position="87"/>
    </location>
</feature>
<feature type="transmembrane region" description="Helical" evidence="2">
    <location>
        <begin position="42"/>
        <end position="63"/>
    </location>
</feature>
<proteinExistence type="predicted"/>
<keyword evidence="2" id="KW-0812">Transmembrane</keyword>
<evidence type="ECO:0000313" key="3">
    <source>
        <dbReference type="Proteomes" id="UP000038045"/>
    </source>
</evidence>
<reference evidence="4" key="1">
    <citation type="submission" date="2017-02" db="UniProtKB">
        <authorList>
            <consortium name="WormBaseParasite"/>
        </authorList>
    </citation>
    <scope>IDENTIFICATION</scope>
</reference>
<organism evidence="3 4">
    <name type="scientific">Parastrongyloides trichosuri</name>
    <name type="common">Possum-specific nematode worm</name>
    <dbReference type="NCBI Taxonomy" id="131310"/>
    <lineage>
        <taxon>Eukaryota</taxon>
        <taxon>Metazoa</taxon>
        <taxon>Ecdysozoa</taxon>
        <taxon>Nematoda</taxon>
        <taxon>Chromadorea</taxon>
        <taxon>Rhabditida</taxon>
        <taxon>Tylenchina</taxon>
        <taxon>Panagrolaimomorpha</taxon>
        <taxon>Strongyloidoidea</taxon>
        <taxon>Strongyloididae</taxon>
        <taxon>Parastrongyloides</taxon>
    </lineage>
</organism>
<dbReference type="Proteomes" id="UP000038045">
    <property type="component" value="Unplaced"/>
</dbReference>
<protein>
    <submittedName>
        <fullName evidence="4">MARVEL domain-containing protein</fullName>
    </submittedName>
</protein>
<evidence type="ECO:0000256" key="1">
    <source>
        <dbReference type="SAM" id="MobiDB-lite"/>
    </source>
</evidence>
<evidence type="ECO:0000313" key="4">
    <source>
        <dbReference type="WBParaSite" id="PTRK_0001114550.1"/>
    </source>
</evidence>
<keyword evidence="3" id="KW-1185">Reference proteome</keyword>
<feature type="transmembrane region" description="Helical" evidence="2">
    <location>
        <begin position="140"/>
        <end position="159"/>
    </location>
</feature>
<accession>A0A0N4ZRL0</accession>
<feature type="compositionally biased region" description="Polar residues" evidence="1">
    <location>
        <begin position="10"/>
        <end position="24"/>
    </location>
</feature>
<dbReference type="AlphaFoldDB" id="A0A0N4ZRL0"/>